<name>A0A261UZA8_9BORD</name>
<comment type="caution">
    <text evidence="1">The sequence shown here is derived from an EMBL/GenBank/DDBJ whole genome shotgun (WGS) entry which is preliminary data.</text>
</comment>
<dbReference type="EMBL" id="NEVS01000001">
    <property type="protein sequence ID" value="OZI67226.1"/>
    <property type="molecule type" value="Genomic_DNA"/>
</dbReference>
<dbReference type="OrthoDB" id="8636984at2"/>
<dbReference type="RefSeq" id="WP_094840419.1">
    <property type="nucleotide sequence ID" value="NZ_NEVS01000001.1"/>
</dbReference>
<organism evidence="1 2">
    <name type="scientific">Bordetella genomosp. 11</name>
    <dbReference type="NCBI Taxonomy" id="1416808"/>
    <lineage>
        <taxon>Bacteria</taxon>
        <taxon>Pseudomonadati</taxon>
        <taxon>Pseudomonadota</taxon>
        <taxon>Betaproteobacteria</taxon>
        <taxon>Burkholderiales</taxon>
        <taxon>Alcaligenaceae</taxon>
        <taxon>Bordetella</taxon>
    </lineage>
</organism>
<sequence length="89" mass="9905">MQRVITENQIPTGDFRQVKYVGAIKDRIDDGNSSPVWTIDAKSPFAQQAGMGPIDTWTEVMIDVEDPTSAETLARLKRAVEARLMQQLG</sequence>
<accession>A0A261UZA8</accession>
<evidence type="ECO:0000313" key="1">
    <source>
        <dbReference type="EMBL" id="OZI67226.1"/>
    </source>
</evidence>
<reference evidence="2" key="1">
    <citation type="submission" date="2017-05" db="EMBL/GenBank/DDBJ databases">
        <title>Complete and WGS of Bordetella genogroups.</title>
        <authorList>
            <person name="Spilker T."/>
            <person name="Lipuma J."/>
        </authorList>
    </citation>
    <scope>NUCLEOTIDE SEQUENCE [LARGE SCALE GENOMIC DNA]</scope>
    <source>
        <strain evidence="2">AU8856</strain>
    </source>
</reference>
<protein>
    <submittedName>
        <fullName evidence="1">Uncharacterized protein</fullName>
    </submittedName>
</protein>
<dbReference type="Proteomes" id="UP000215767">
    <property type="component" value="Unassembled WGS sequence"/>
</dbReference>
<evidence type="ECO:0000313" key="2">
    <source>
        <dbReference type="Proteomes" id="UP000215767"/>
    </source>
</evidence>
<keyword evidence="2" id="KW-1185">Reference proteome</keyword>
<dbReference type="AlphaFoldDB" id="A0A261UZA8"/>
<proteinExistence type="predicted"/>
<gene>
    <name evidence="1" type="ORF">CAL28_05965</name>
</gene>